<dbReference type="Proteomes" id="UP001293254">
    <property type="component" value="Unassembled WGS sequence"/>
</dbReference>
<evidence type="ECO:0000313" key="4">
    <source>
        <dbReference type="Proteomes" id="UP001293254"/>
    </source>
</evidence>
<dbReference type="PANTHER" id="PTHR35274:SF5">
    <property type="entry name" value="PROTEIN E6-LIKE"/>
    <property type="match status" value="1"/>
</dbReference>
<evidence type="ECO:0000256" key="1">
    <source>
        <dbReference type="SAM" id="MobiDB-lite"/>
    </source>
</evidence>
<dbReference type="InterPro" id="IPR040290">
    <property type="entry name" value="Prot_E6-like"/>
</dbReference>
<gene>
    <name evidence="3" type="ORF">Salat_2041300</name>
</gene>
<reference evidence="3" key="2">
    <citation type="journal article" date="2024" name="Plant">
        <title>Genomic evolution and insights into agronomic trait innovations of Sesamum species.</title>
        <authorList>
            <person name="Miao H."/>
            <person name="Wang L."/>
            <person name="Qu L."/>
            <person name="Liu H."/>
            <person name="Sun Y."/>
            <person name="Le M."/>
            <person name="Wang Q."/>
            <person name="Wei S."/>
            <person name="Zheng Y."/>
            <person name="Lin W."/>
            <person name="Duan Y."/>
            <person name="Cao H."/>
            <person name="Xiong S."/>
            <person name="Wang X."/>
            <person name="Wei L."/>
            <person name="Li C."/>
            <person name="Ma Q."/>
            <person name="Ju M."/>
            <person name="Zhao R."/>
            <person name="Li G."/>
            <person name="Mu C."/>
            <person name="Tian Q."/>
            <person name="Mei H."/>
            <person name="Zhang T."/>
            <person name="Gao T."/>
            <person name="Zhang H."/>
        </authorList>
    </citation>
    <scope>NUCLEOTIDE SEQUENCE</scope>
    <source>
        <strain evidence="3">3651</strain>
    </source>
</reference>
<reference evidence="3" key="1">
    <citation type="submission" date="2020-06" db="EMBL/GenBank/DDBJ databases">
        <authorList>
            <person name="Li T."/>
            <person name="Hu X."/>
            <person name="Zhang T."/>
            <person name="Song X."/>
            <person name="Zhang H."/>
            <person name="Dai N."/>
            <person name="Sheng W."/>
            <person name="Hou X."/>
            <person name="Wei L."/>
        </authorList>
    </citation>
    <scope>NUCLEOTIDE SEQUENCE</scope>
    <source>
        <strain evidence="3">3651</strain>
        <tissue evidence="3">Leaf</tissue>
    </source>
</reference>
<accession>A0AAE1XZG9</accession>
<proteinExistence type="predicted"/>
<keyword evidence="4" id="KW-1185">Reference proteome</keyword>
<dbReference type="EMBL" id="JACGWO010000008">
    <property type="protein sequence ID" value="KAK4420908.1"/>
    <property type="molecule type" value="Genomic_DNA"/>
</dbReference>
<dbReference type="PANTHER" id="PTHR35274">
    <property type="entry name" value="E6-LIKE PROTEIN"/>
    <property type="match status" value="1"/>
</dbReference>
<sequence length="264" mass="29150">MASVAKLLCCLLFIVLCTGWQTEARESKFFAKYVHLSTVPEQDVSLSSPSPAPAPITSQISDVPASSPLVADYVPVPAPAPLMADYVPVPAPTPLMADYVPIPAPAADQGPLEPGFGYAPAPLESEKTTVVDNEDEEFSDEEFSIESPGKRESNTYSNGYSSNLSNNNGFWTSNYKGYNTNGYDYKSEPQGMSDTRVVNNGVYYYDVEPENDGRKGYGLVRESKNEEGYYYGNKERSKYEFDSMEEYEKQEGYPDPGFGQDFIP</sequence>
<evidence type="ECO:0000256" key="2">
    <source>
        <dbReference type="SAM" id="SignalP"/>
    </source>
</evidence>
<evidence type="ECO:0000313" key="3">
    <source>
        <dbReference type="EMBL" id="KAK4420908.1"/>
    </source>
</evidence>
<protein>
    <submittedName>
        <fullName evidence="3">Uncharacterized protein</fullName>
    </submittedName>
</protein>
<feature type="signal peptide" evidence="2">
    <location>
        <begin position="1"/>
        <end position="24"/>
    </location>
</feature>
<feature type="chain" id="PRO_5041933892" evidence="2">
    <location>
        <begin position="25"/>
        <end position="264"/>
    </location>
</feature>
<organism evidence="3 4">
    <name type="scientific">Sesamum alatum</name>
    <dbReference type="NCBI Taxonomy" id="300844"/>
    <lineage>
        <taxon>Eukaryota</taxon>
        <taxon>Viridiplantae</taxon>
        <taxon>Streptophyta</taxon>
        <taxon>Embryophyta</taxon>
        <taxon>Tracheophyta</taxon>
        <taxon>Spermatophyta</taxon>
        <taxon>Magnoliopsida</taxon>
        <taxon>eudicotyledons</taxon>
        <taxon>Gunneridae</taxon>
        <taxon>Pentapetalae</taxon>
        <taxon>asterids</taxon>
        <taxon>lamiids</taxon>
        <taxon>Lamiales</taxon>
        <taxon>Pedaliaceae</taxon>
        <taxon>Sesamum</taxon>
    </lineage>
</organism>
<keyword evidence="2" id="KW-0732">Signal</keyword>
<comment type="caution">
    <text evidence="3">The sequence shown here is derived from an EMBL/GenBank/DDBJ whole genome shotgun (WGS) entry which is preliminary data.</text>
</comment>
<dbReference type="AlphaFoldDB" id="A0AAE1XZG9"/>
<name>A0AAE1XZG9_9LAMI</name>
<feature type="region of interest" description="Disordered" evidence="1">
    <location>
        <begin position="136"/>
        <end position="158"/>
    </location>
</feature>